<dbReference type="AlphaFoldDB" id="A0A0S4JIV2"/>
<dbReference type="Proteomes" id="UP000051952">
    <property type="component" value="Unassembled WGS sequence"/>
</dbReference>
<feature type="transmembrane region" description="Helical" evidence="1">
    <location>
        <begin position="43"/>
        <end position="62"/>
    </location>
</feature>
<keyword evidence="3" id="KW-1185">Reference proteome</keyword>
<feature type="transmembrane region" description="Helical" evidence="1">
    <location>
        <begin position="211"/>
        <end position="230"/>
    </location>
</feature>
<proteinExistence type="predicted"/>
<evidence type="ECO:0000313" key="3">
    <source>
        <dbReference type="Proteomes" id="UP000051952"/>
    </source>
</evidence>
<reference evidence="3" key="1">
    <citation type="submission" date="2015-09" db="EMBL/GenBank/DDBJ databases">
        <authorList>
            <consortium name="Pathogen Informatics"/>
        </authorList>
    </citation>
    <scope>NUCLEOTIDE SEQUENCE [LARGE SCALE GENOMIC DNA]</scope>
    <source>
        <strain evidence="3">Lake Konstanz</strain>
    </source>
</reference>
<keyword evidence="1" id="KW-1133">Transmembrane helix</keyword>
<feature type="transmembrane region" description="Helical" evidence="1">
    <location>
        <begin position="237"/>
        <end position="256"/>
    </location>
</feature>
<evidence type="ECO:0000256" key="1">
    <source>
        <dbReference type="SAM" id="Phobius"/>
    </source>
</evidence>
<name>A0A0S4JIV2_BODSA</name>
<dbReference type="VEuPathDB" id="TriTrypDB:BSAL_24965"/>
<feature type="transmembrane region" description="Helical" evidence="1">
    <location>
        <begin position="177"/>
        <end position="199"/>
    </location>
</feature>
<evidence type="ECO:0000313" key="2">
    <source>
        <dbReference type="EMBL" id="CUG90093.1"/>
    </source>
</evidence>
<keyword evidence="1" id="KW-0472">Membrane</keyword>
<feature type="transmembrane region" description="Helical" evidence="1">
    <location>
        <begin position="68"/>
        <end position="94"/>
    </location>
</feature>
<protein>
    <submittedName>
        <fullName evidence="2">Membrane-associated protein, putative</fullName>
    </submittedName>
</protein>
<keyword evidence="1" id="KW-0812">Transmembrane</keyword>
<feature type="transmembrane region" description="Helical" evidence="1">
    <location>
        <begin position="268"/>
        <end position="286"/>
    </location>
</feature>
<sequence>MRFGTGRLLRRLKLDNKSSTLVNRMLRRLQALTPPSGPVTLSWTGYMFLLCPTVSLCVALVSDEAMPAYARLVGGLMLPLWFVPWAGAFIGLCWRGKRVEFAFFGMVASRVNEKRKRVSRRRHVCSLPTFREARAWLFEETEELAPRRGVHKELKELATEQLRRFGSVFAGYRAARYWCFNVEVGFAIATGVATGLMLRQMSSTDPCAGSGWAWAVVGVGILETTTALILRSFALRLELVVFVSVMVFTILSEVVALTNPAAMNSSNALAVVSAILQLCLILHGVLEHLLLRHRMARTHAVMAEGKATGASEGFLELSEPIRQGGRRALLNSTQEAIRIERSLADIIEMICAQRSCT</sequence>
<dbReference type="EMBL" id="CYKH01001791">
    <property type="protein sequence ID" value="CUG90093.1"/>
    <property type="molecule type" value="Genomic_DNA"/>
</dbReference>
<organism evidence="2 3">
    <name type="scientific">Bodo saltans</name>
    <name type="common">Flagellated protozoan</name>
    <dbReference type="NCBI Taxonomy" id="75058"/>
    <lineage>
        <taxon>Eukaryota</taxon>
        <taxon>Discoba</taxon>
        <taxon>Euglenozoa</taxon>
        <taxon>Kinetoplastea</taxon>
        <taxon>Metakinetoplastina</taxon>
        <taxon>Eubodonida</taxon>
        <taxon>Bodonidae</taxon>
        <taxon>Bodo</taxon>
    </lineage>
</organism>
<accession>A0A0S4JIV2</accession>
<gene>
    <name evidence="2" type="ORF">BSAL_24965</name>
</gene>